<keyword evidence="3" id="KW-1185">Reference proteome</keyword>
<sequence length="85" mass="8943">MDTKKEVLSILDEVLSLGGAAAQFDLDTPLLGALPDLDSMAVVGLINFIEEHFGFVIEDDEIDGSTFASVGSLVEFVDGKLAAQA</sequence>
<gene>
    <name evidence="2" type="ORF">GCM10007933_13930</name>
</gene>
<accession>A0ABQ6F8P2</accession>
<dbReference type="SUPFAM" id="SSF47336">
    <property type="entry name" value="ACP-like"/>
    <property type="match status" value="1"/>
</dbReference>
<dbReference type="InterPro" id="IPR009081">
    <property type="entry name" value="PP-bd_ACP"/>
</dbReference>
<dbReference type="InterPro" id="IPR036736">
    <property type="entry name" value="ACP-like_sf"/>
</dbReference>
<feature type="domain" description="Carrier" evidence="1">
    <location>
        <begin position="1"/>
        <end position="81"/>
    </location>
</feature>
<evidence type="ECO:0000313" key="2">
    <source>
        <dbReference type="EMBL" id="GLT21938.1"/>
    </source>
</evidence>
<dbReference type="Gene3D" id="1.10.1200.10">
    <property type="entry name" value="ACP-like"/>
    <property type="match status" value="1"/>
</dbReference>
<protein>
    <recommendedName>
        <fullName evidence="1">Carrier domain-containing protein</fullName>
    </recommendedName>
</protein>
<evidence type="ECO:0000259" key="1">
    <source>
        <dbReference type="PROSITE" id="PS50075"/>
    </source>
</evidence>
<comment type="caution">
    <text evidence="2">The sequence shown here is derived from an EMBL/GenBank/DDBJ whole genome shotgun (WGS) entry which is preliminary data.</text>
</comment>
<organism evidence="2 3">
    <name type="scientific">Zoogloea oryzae</name>
    <dbReference type="NCBI Taxonomy" id="310767"/>
    <lineage>
        <taxon>Bacteria</taxon>
        <taxon>Pseudomonadati</taxon>
        <taxon>Pseudomonadota</taxon>
        <taxon>Betaproteobacteria</taxon>
        <taxon>Rhodocyclales</taxon>
        <taxon>Zoogloeaceae</taxon>
        <taxon>Zoogloea</taxon>
    </lineage>
</organism>
<evidence type="ECO:0000313" key="3">
    <source>
        <dbReference type="Proteomes" id="UP001157167"/>
    </source>
</evidence>
<dbReference type="EMBL" id="BSPX01000015">
    <property type="protein sequence ID" value="GLT21938.1"/>
    <property type="molecule type" value="Genomic_DNA"/>
</dbReference>
<dbReference type="RefSeq" id="WP_153160311.1">
    <property type="nucleotide sequence ID" value="NZ_BSPX01000015.1"/>
</dbReference>
<dbReference type="Proteomes" id="UP001157167">
    <property type="component" value="Unassembled WGS sequence"/>
</dbReference>
<dbReference type="PROSITE" id="PS50075">
    <property type="entry name" value="CARRIER"/>
    <property type="match status" value="1"/>
</dbReference>
<reference evidence="3" key="1">
    <citation type="journal article" date="2019" name="Int. J. Syst. Evol. Microbiol.">
        <title>The Global Catalogue of Microorganisms (GCM) 10K type strain sequencing project: providing services to taxonomists for standard genome sequencing and annotation.</title>
        <authorList>
            <consortium name="The Broad Institute Genomics Platform"/>
            <consortium name="The Broad Institute Genome Sequencing Center for Infectious Disease"/>
            <person name="Wu L."/>
            <person name="Ma J."/>
        </authorList>
    </citation>
    <scope>NUCLEOTIDE SEQUENCE [LARGE SCALE GENOMIC DNA]</scope>
    <source>
        <strain evidence="3">NBRC 102407</strain>
    </source>
</reference>
<name>A0ABQ6F8P2_9RHOO</name>
<proteinExistence type="predicted"/>
<dbReference type="Pfam" id="PF00550">
    <property type="entry name" value="PP-binding"/>
    <property type="match status" value="1"/>
</dbReference>